<feature type="transmembrane region" description="Helical" evidence="1">
    <location>
        <begin position="39"/>
        <end position="61"/>
    </location>
</feature>
<dbReference type="Proteomes" id="UP000480178">
    <property type="component" value="Chromosome"/>
</dbReference>
<name>A0A6C0GUB8_9BACT</name>
<dbReference type="RefSeq" id="WP_162447085.1">
    <property type="nucleotide sequence ID" value="NZ_CP048222.1"/>
</dbReference>
<dbReference type="EMBL" id="CP048222">
    <property type="protein sequence ID" value="QHT71143.1"/>
    <property type="molecule type" value="Genomic_DNA"/>
</dbReference>
<sequence length="136" mass="15243">MRIDTKVVMSLCAVMLGIWGVLLSFLPEELASLFGWTEANFIILQMLGALYFSFAIINWTAKANIIGGIYGRPIAIGNFTHFVIGSITLLKWVMDNTADIIWIAITIVYVLFATLFVRILFTHPRLKSKEKVSSIS</sequence>
<accession>A0A6C0GUB8</accession>
<keyword evidence="1" id="KW-0812">Transmembrane</keyword>
<evidence type="ECO:0000313" key="3">
    <source>
        <dbReference type="Proteomes" id="UP000480178"/>
    </source>
</evidence>
<evidence type="ECO:0000256" key="1">
    <source>
        <dbReference type="SAM" id="Phobius"/>
    </source>
</evidence>
<gene>
    <name evidence="2" type="ORF">GXP67_33075</name>
</gene>
<feature type="transmembrane region" description="Helical" evidence="1">
    <location>
        <begin position="100"/>
        <end position="121"/>
    </location>
</feature>
<protein>
    <submittedName>
        <fullName evidence="2">Uncharacterized protein</fullName>
    </submittedName>
</protein>
<dbReference type="KEGG" id="rhoz:GXP67_33075"/>
<evidence type="ECO:0000313" key="2">
    <source>
        <dbReference type="EMBL" id="QHT71143.1"/>
    </source>
</evidence>
<feature type="transmembrane region" description="Helical" evidence="1">
    <location>
        <begin position="7"/>
        <end position="27"/>
    </location>
</feature>
<organism evidence="2 3">
    <name type="scientific">Rhodocytophaga rosea</name>
    <dbReference type="NCBI Taxonomy" id="2704465"/>
    <lineage>
        <taxon>Bacteria</taxon>
        <taxon>Pseudomonadati</taxon>
        <taxon>Bacteroidota</taxon>
        <taxon>Cytophagia</taxon>
        <taxon>Cytophagales</taxon>
        <taxon>Rhodocytophagaceae</taxon>
        <taxon>Rhodocytophaga</taxon>
    </lineage>
</organism>
<feature type="transmembrane region" description="Helical" evidence="1">
    <location>
        <begin position="73"/>
        <end position="94"/>
    </location>
</feature>
<keyword evidence="1" id="KW-0472">Membrane</keyword>
<proteinExistence type="predicted"/>
<keyword evidence="1" id="KW-1133">Transmembrane helix</keyword>
<dbReference type="AlphaFoldDB" id="A0A6C0GUB8"/>
<reference evidence="2 3" key="1">
    <citation type="submission" date="2020-01" db="EMBL/GenBank/DDBJ databases">
        <authorList>
            <person name="Kim M.K."/>
        </authorList>
    </citation>
    <scope>NUCLEOTIDE SEQUENCE [LARGE SCALE GENOMIC DNA]</scope>
    <source>
        <strain evidence="2 3">172606-1</strain>
    </source>
</reference>
<keyword evidence="3" id="KW-1185">Reference proteome</keyword>